<comment type="function">
    <text evidence="18">Plays an essential role in type IV pili and type II pseudopili formation by proteolytically removing the leader sequence from substrate proteins and subsequently monomethylating the alpha-amino group of the newly exposed N-terminal phenylalanine.</text>
</comment>
<comment type="subcellular location">
    <subcellularLocation>
        <location evidence="1">Cell inner membrane</location>
        <topology evidence="1">Multi-pass membrane protein</topology>
    </subcellularLocation>
    <subcellularLocation>
        <location evidence="18">Cell membrane</location>
        <topology evidence="18">Multi-pass membrane protein</topology>
    </subcellularLocation>
</comment>
<evidence type="ECO:0000256" key="10">
    <source>
        <dbReference type="ARBA" id="ARBA00022801"/>
    </source>
</evidence>
<dbReference type="AlphaFoldDB" id="A0A916BCZ3"/>
<evidence type="ECO:0000256" key="5">
    <source>
        <dbReference type="ARBA" id="ARBA00022603"/>
    </source>
</evidence>
<evidence type="ECO:0000256" key="15">
    <source>
        <dbReference type="ARBA" id="ARBA00067082"/>
    </source>
</evidence>
<feature type="transmembrane region" description="Helical" evidence="19">
    <location>
        <begin position="160"/>
        <end position="177"/>
    </location>
</feature>
<dbReference type="InterPro" id="IPR050882">
    <property type="entry name" value="Prepilin_peptidase/N-MTase"/>
</dbReference>
<sequence length="290" mass="32159">MAELTETLQTFPILFIALCGITGLLAGSFLNVVIHRLPKMLEQEWLVQHQEYSGKKTDYLSPYNLLVPPSSCPHCNHKIRPLENIPVISYLFLRGKCKHCGIPISTRYPAVEMLSGLLCTYAAWHFDVSLATLGAMIFIWMLLVLSCIDLNTQILPDEITLPLLWLGLLFNLFGTFIDLSSAVIGAITGYLILWGIYWLFRLISGKEGLGYGDFKFLAALGAWLGWQSIPMIILLASITGIISSIALITTARLGRNDPIPFGPFLALSGLIALFWGQTLTPAYMKLLLTP</sequence>
<dbReference type="Gene3D" id="1.20.120.1220">
    <property type="match status" value="1"/>
</dbReference>
<feature type="domain" description="Prepilin type IV endopeptidase peptidase" evidence="20">
    <location>
        <begin position="136"/>
        <end position="243"/>
    </location>
</feature>
<reference evidence="22" key="1">
    <citation type="submission" date="2021-02" db="EMBL/GenBank/DDBJ databases">
        <authorList>
            <person name="Han P."/>
        </authorList>
    </citation>
    <scope>NUCLEOTIDE SEQUENCE</scope>
    <source>
        <strain evidence="22">Candidatus Nitrotoga sp. ZN8</strain>
    </source>
</reference>
<evidence type="ECO:0000256" key="9">
    <source>
        <dbReference type="ARBA" id="ARBA00022692"/>
    </source>
</evidence>
<dbReference type="Proteomes" id="UP000675882">
    <property type="component" value="Unassembled WGS sequence"/>
</dbReference>
<evidence type="ECO:0000259" key="21">
    <source>
        <dbReference type="Pfam" id="PF06750"/>
    </source>
</evidence>
<evidence type="ECO:0000256" key="8">
    <source>
        <dbReference type="ARBA" id="ARBA00022691"/>
    </source>
</evidence>
<gene>
    <name evidence="22" type="primary">tapD</name>
    <name evidence="22" type="ORF">NTGZN8_340057</name>
</gene>
<keyword evidence="5 18" id="KW-0489">Methyltransferase</keyword>
<dbReference type="RefSeq" id="WP_213036311.1">
    <property type="nucleotide sequence ID" value="NZ_CAJNBL010000028.1"/>
</dbReference>
<keyword evidence="10 18" id="KW-0378">Hydrolase</keyword>
<dbReference type="GO" id="GO:0004190">
    <property type="term" value="F:aspartic-type endopeptidase activity"/>
    <property type="evidence" value="ECO:0007669"/>
    <property type="project" value="UniProtKB-EC"/>
</dbReference>
<keyword evidence="11 19" id="KW-1133">Transmembrane helix</keyword>
<proteinExistence type="inferred from homology"/>
<keyword evidence="4" id="KW-0997">Cell inner membrane</keyword>
<dbReference type="GO" id="GO:0006465">
    <property type="term" value="P:signal peptide processing"/>
    <property type="evidence" value="ECO:0007669"/>
    <property type="project" value="TreeGrafter"/>
</dbReference>
<name>A0A916BCZ3_9PROT</name>
<evidence type="ECO:0000256" key="18">
    <source>
        <dbReference type="RuleBase" id="RU003794"/>
    </source>
</evidence>
<feature type="transmembrane region" description="Helical" evidence="19">
    <location>
        <begin position="12"/>
        <end position="34"/>
    </location>
</feature>
<keyword evidence="9 18" id="KW-0812">Transmembrane</keyword>
<evidence type="ECO:0000256" key="14">
    <source>
        <dbReference type="ARBA" id="ARBA00050401"/>
    </source>
</evidence>
<evidence type="ECO:0000256" key="16">
    <source>
        <dbReference type="ARBA" id="ARBA00071870"/>
    </source>
</evidence>
<protein>
    <recommendedName>
        <fullName evidence="16 18">Prepilin leader peptidase/N-methyltransferase</fullName>
        <ecNumber evidence="18">2.1.1.-</ecNumber>
        <ecNumber evidence="15 18">3.4.23.43</ecNumber>
    </recommendedName>
</protein>
<keyword evidence="23" id="KW-1185">Reference proteome</keyword>
<dbReference type="EC" id="3.4.23.43" evidence="15 18"/>
<comment type="similarity">
    <text evidence="2 17">Belongs to the peptidase A24 family.</text>
</comment>
<dbReference type="EMBL" id="CAJNBL010000028">
    <property type="protein sequence ID" value="CAE6725446.1"/>
    <property type="molecule type" value="Genomic_DNA"/>
</dbReference>
<keyword evidence="13 18" id="KW-0511">Multifunctional enzyme</keyword>
<dbReference type="PANTHER" id="PTHR30487">
    <property type="entry name" value="TYPE 4 PREPILIN-LIKE PROTEINS LEADER PEPTIDE-PROCESSING ENZYME"/>
    <property type="match status" value="1"/>
</dbReference>
<feature type="transmembrane region" description="Helical" evidence="19">
    <location>
        <begin position="130"/>
        <end position="148"/>
    </location>
</feature>
<dbReference type="PANTHER" id="PTHR30487:SF0">
    <property type="entry name" value="PREPILIN LEADER PEPTIDASE_N-METHYLTRANSFERASE-RELATED"/>
    <property type="match status" value="1"/>
</dbReference>
<evidence type="ECO:0000256" key="3">
    <source>
        <dbReference type="ARBA" id="ARBA00022475"/>
    </source>
</evidence>
<evidence type="ECO:0000256" key="11">
    <source>
        <dbReference type="ARBA" id="ARBA00022989"/>
    </source>
</evidence>
<keyword evidence="8" id="KW-0949">S-adenosyl-L-methionine</keyword>
<comment type="caution">
    <text evidence="22">The sequence shown here is derived from an EMBL/GenBank/DDBJ whole genome shotgun (WGS) entry which is preliminary data.</text>
</comment>
<dbReference type="Pfam" id="PF01478">
    <property type="entry name" value="Peptidase_A24"/>
    <property type="match status" value="1"/>
</dbReference>
<dbReference type="PRINTS" id="PR00864">
    <property type="entry name" value="PREPILNPTASE"/>
</dbReference>
<feature type="transmembrane region" description="Helical" evidence="19">
    <location>
        <begin position="232"/>
        <end position="251"/>
    </location>
</feature>
<feature type="transmembrane region" description="Helical" evidence="19">
    <location>
        <begin position="263"/>
        <end position="284"/>
    </location>
</feature>
<evidence type="ECO:0000256" key="7">
    <source>
        <dbReference type="ARBA" id="ARBA00022679"/>
    </source>
</evidence>
<feature type="transmembrane region" description="Helical" evidence="19">
    <location>
        <begin position="183"/>
        <end position="200"/>
    </location>
</feature>
<dbReference type="GO" id="GO:0005886">
    <property type="term" value="C:plasma membrane"/>
    <property type="evidence" value="ECO:0007669"/>
    <property type="project" value="UniProtKB-SubCell"/>
</dbReference>
<evidence type="ECO:0000256" key="4">
    <source>
        <dbReference type="ARBA" id="ARBA00022519"/>
    </source>
</evidence>
<evidence type="ECO:0000256" key="6">
    <source>
        <dbReference type="ARBA" id="ARBA00022670"/>
    </source>
</evidence>
<comment type="catalytic activity">
    <reaction evidence="14 18">
        <text>Typically cleaves a -Gly-|-Phe- bond to release an N-terminal, basic peptide of 5-8 residues from type IV prepilin, and then N-methylates the new N-terminal amino group, the methyl donor being S-adenosyl-L-methionine.</text>
        <dbReference type="EC" id="3.4.23.43"/>
    </reaction>
</comment>
<dbReference type="GO" id="GO:0008168">
    <property type="term" value="F:methyltransferase activity"/>
    <property type="evidence" value="ECO:0007669"/>
    <property type="project" value="UniProtKB-KW"/>
</dbReference>
<evidence type="ECO:0000256" key="17">
    <source>
        <dbReference type="RuleBase" id="RU003793"/>
    </source>
</evidence>
<keyword evidence="6 18" id="KW-0645">Protease</keyword>
<accession>A0A916BCZ3</accession>
<evidence type="ECO:0000313" key="23">
    <source>
        <dbReference type="Proteomes" id="UP000675882"/>
    </source>
</evidence>
<keyword evidence="3" id="KW-1003">Cell membrane</keyword>
<evidence type="ECO:0000256" key="12">
    <source>
        <dbReference type="ARBA" id="ARBA00023136"/>
    </source>
</evidence>
<evidence type="ECO:0000256" key="13">
    <source>
        <dbReference type="ARBA" id="ARBA00023268"/>
    </source>
</evidence>
<keyword evidence="12 19" id="KW-0472">Membrane</keyword>
<dbReference type="GO" id="GO:0032259">
    <property type="term" value="P:methylation"/>
    <property type="evidence" value="ECO:0007669"/>
    <property type="project" value="UniProtKB-KW"/>
</dbReference>
<evidence type="ECO:0000259" key="20">
    <source>
        <dbReference type="Pfam" id="PF01478"/>
    </source>
</evidence>
<evidence type="ECO:0000256" key="19">
    <source>
        <dbReference type="SAM" id="Phobius"/>
    </source>
</evidence>
<dbReference type="InterPro" id="IPR014032">
    <property type="entry name" value="Peptidase_A24A_bac"/>
</dbReference>
<dbReference type="Pfam" id="PF06750">
    <property type="entry name" value="A24_N_bact"/>
    <property type="match status" value="1"/>
</dbReference>
<dbReference type="InterPro" id="IPR010627">
    <property type="entry name" value="Prepilin_pept_A24_N"/>
</dbReference>
<evidence type="ECO:0000313" key="22">
    <source>
        <dbReference type="EMBL" id="CAE6725446.1"/>
    </source>
</evidence>
<evidence type="ECO:0000256" key="2">
    <source>
        <dbReference type="ARBA" id="ARBA00005801"/>
    </source>
</evidence>
<dbReference type="EC" id="2.1.1.-" evidence="18"/>
<feature type="domain" description="Prepilin peptidase A24 N-terminal" evidence="21">
    <location>
        <begin position="21"/>
        <end position="126"/>
    </location>
</feature>
<dbReference type="InterPro" id="IPR000045">
    <property type="entry name" value="Prepilin_IV_endopep_pep"/>
</dbReference>
<evidence type="ECO:0000256" key="1">
    <source>
        <dbReference type="ARBA" id="ARBA00004429"/>
    </source>
</evidence>
<organism evidence="22 23">
    <name type="scientific">Candidatus Nitrotoga fabula</name>
    <dbReference type="NCBI Taxonomy" id="2182327"/>
    <lineage>
        <taxon>Bacteria</taxon>
        <taxon>Pseudomonadati</taxon>
        <taxon>Pseudomonadota</taxon>
        <taxon>Betaproteobacteria</taxon>
        <taxon>Nitrosomonadales</taxon>
        <taxon>Gallionellaceae</taxon>
        <taxon>Candidatus Nitrotoga</taxon>
    </lineage>
</organism>
<dbReference type="FunFam" id="1.20.120.1220:FF:000001">
    <property type="entry name" value="Type 4 prepilin-like proteins leader peptide-processing enzyme"/>
    <property type="match status" value="1"/>
</dbReference>
<keyword evidence="7 18" id="KW-0808">Transferase</keyword>